<dbReference type="VEuPathDB" id="FungiDB:PADG_00036"/>
<sequence length="326" mass="36305">MYMSNPPPNSPSSYSTILSLNDQRGRHFSDATSLKKRKRDIGNWDSQINDSMGKCAIFMPGNAQHIEEKFKDGYVQFVKESSLGAATSKFASWPCPERRAPHIRPRLQPGPMKRRRLLQQQQQGQQGQQLPDWNAIPTDLPMAQKHHFYNTGIENVIPVSAATSISKLSPPHYRTKFNMHGDYPTTLPLPVSGLSQPQTNNTASRSALSPCHICHRCPTTRTILDAYADCDLCAERTCYICLRKCMSMDCNVSHSPSNPSSGGRKDDNEVKGPGWRENTSPFNSLPRHEGQTSERIGRKVCSWCAVEGVTEGGDEVVRCLACVAGW</sequence>
<proteinExistence type="predicted"/>
<gene>
    <name evidence="2" type="ORF">ACO22_05054</name>
</gene>
<evidence type="ECO:0000256" key="1">
    <source>
        <dbReference type="SAM" id="MobiDB-lite"/>
    </source>
</evidence>
<evidence type="ECO:0000313" key="2">
    <source>
        <dbReference type="EMBL" id="ODH25819.1"/>
    </source>
</evidence>
<accession>A0A1D2JBF3</accession>
<evidence type="ECO:0000313" key="3">
    <source>
        <dbReference type="Proteomes" id="UP000242814"/>
    </source>
</evidence>
<reference evidence="2 3" key="1">
    <citation type="submission" date="2016-06" db="EMBL/GenBank/DDBJ databases">
        <authorList>
            <person name="Kjaerup R.B."/>
            <person name="Dalgaard T.S."/>
            <person name="Juul-Madsen H.R."/>
        </authorList>
    </citation>
    <scope>NUCLEOTIDE SEQUENCE [LARGE SCALE GENOMIC DNA]</scope>
    <source>
        <strain evidence="2 3">Pb300</strain>
    </source>
</reference>
<dbReference type="EMBL" id="LZYO01000213">
    <property type="protein sequence ID" value="ODH25819.1"/>
    <property type="molecule type" value="Genomic_DNA"/>
</dbReference>
<protein>
    <submittedName>
        <fullName evidence="2">Uncharacterized protein</fullName>
    </submittedName>
</protein>
<dbReference type="VEuPathDB" id="FungiDB:PABG_03785"/>
<feature type="compositionally biased region" description="Low complexity" evidence="1">
    <location>
        <begin position="118"/>
        <end position="130"/>
    </location>
</feature>
<feature type="region of interest" description="Disordered" evidence="1">
    <location>
        <begin position="254"/>
        <end position="291"/>
    </location>
</feature>
<comment type="caution">
    <text evidence="2">The sequence shown here is derived from an EMBL/GenBank/DDBJ whole genome shotgun (WGS) entry which is preliminary data.</text>
</comment>
<feature type="region of interest" description="Disordered" evidence="1">
    <location>
        <begin position="95"/>
        <end position="132"/>
    </location>
</feature>
<name>A0A1D2JBF3_PARBR</name>
<dbReference type="AlphaFoldDB" id="A0A1D2JBF3"/>
<dbReference type="Proteomes" id="UP000242814">
    <property type="component" value="Unassembled WGS sequence"/>
</dbReference>
<organism evidence="2 3">
    <name type="scientific">Paracoccidioides brasiliensis</name>
    <dbReference type="NCBI Taxonomy" id="121759"/>
    <lineage>
        <taxon>Eukaryota</taxon>
        <taxon>Fungi</taxon>
        <taxon>Dikarya</taxon>
        <taxon>Ascomycota</taxon>
        <taxon>Pezizomycotina</taxon>
        <taxon>Eurotiomycetes</taxon>
        <taxon>Eurotiomycetidae</taxon>
        <taxon>Onygenales</taxon>
        <taxon>Ajellomycetaceae</taxon>
        <taxon>Paracoccidioides</taxon>
    </lineage>
</organism>